<dbReference type="PANTHER" id="PTHR47504">
    <property type="entry name" value="RIGHT ORIGIN-BINDING PROTEIN"/>
    <property type="match status" value="1"/>
</dbReference>
<dbReference type="InterPro" id="IPR018062">
    <property type="entry name" value="HTH_AraC-typ_CS"/>
</dbReference>
<evidence type="ECO:0000256" key="3">
    <source>
        <dbReference type="ARBA" id="ARBA00023163"/>
    </source>
</evidence>
<dbReference type="RefSeq" id="WP_026745755.1">
    <property type="nucleotide sequence ID" value="NZ_AP019823.1"/>
</dbReference>
<dbReference type="InterPro" id="IPR009057">
    <property type="entry name" value="Homeodomain-like_sf"/>
</dbReference>
<feature type="domain" description="HTH araC/xylS-type" evidence="4">
    <location>
        <begin position="6"/>
        <end position="104"/>
    </location>
</feature>
<dbReference type="Pfam" id="PF06445">
    <property type="entry name" value="GyrI-like"/>
    <property type="match status" value="1"/>
</dbReference>
<dbReference type="InterPro" id="IPR018060">
    <property type="entry name" value="HTH_AraC"/>
</dbReference>
<sequence>MIKAFNETMKYIEETLTDRIDERKFALLSGYSYPLFSRMFSIMVDYPLSEYIRFRKLSCAAIDLRESDEKIIEIAFKYGYESQDSFSLAFKKFHGHTPKEVRKGSAFQIFSPIRLSLSVEGGKNMDIKIMKKSAFKVAGLTERIEEGGDFPNVWDKLFKKVSEEKLESLGKGQSYGACYEIEKNEKENSESKYTVSYMAGYDAQNIDKAADLGLSILEVPEAEYAVVKLKGIVPNCIHEGWKYVTGTFFPEQGYRHAGTPDFEVYSEGDMYNPDYEMELWVPIVKDKN</sequence>
<evidence type="ECO:0000313" key="6">
    <source>
        <dbReference type="Proteomes" id="UP000321892"/>
    </source>
</evidence>
<keyword evidence="1" id="KW-0805">Transcription regulation</keyword>
<reference evidence="5 6" key="1">
    <citation type="submission" date="2019-07" db="EMBL/GenBank/DDBJ databases">
        <title>Complete Genome Sequence of Leptotrichia hofstadii Strain JCM16775.</title>
        <authorList>
            <person name="Watanabe S."/>
            <person name="Cui L."/>
        </authorList>
    </citation>
    <scope>NUCLEOTIDE SEQUENCE [LARGE SCALE GENOMIC DNA]</scope>
    <source>
        <strain evidence="5 6">JCM16775</strain>
    </source>
</reference>
<protein>
    <submittedName>
        <fullName evidence="5">Transcriptional regulator</fullName>
    </submittedName>
</protein>
<evidence type="ECO:0000259" key="4">
    <source>
        <dbReference type="PROSITE" id="PS01124"/>
    </source>
</evidence>
<dbReference type="InterPro" id="IPR029442">
    <property type="entry name" value="GyrI-like"/>
</dbReference>
<dbReference type="KEGG" id="lhf:JCM16775_2208"/>
<dbReference type="Gene3D" id="3.20.80.10">
    <property type="entry name" value="Regulatory factor, effector binding domain"/>
    <property type="match status" value="1"/>
</dbReference>
<dbReference type="SUPFAM" id="SSF55136">
    <property type="entry name" value="Probable bacterial effector-binding domain"/>
    <property type="match status" value="1"/>
</dbReference>
<dbReference type="SMART" id="SM00342">
    <property type="entry name" value="HTH_ARAC"/>
    <property type="match status" value="1"/>
</dbReference>
<dbReference type="AlphaFoldDB" id="A0A510JM64"/>
<dbReference type="GO" id="GO:0043565">
    <property type="term" value="F:sequence-specific DNA binding"/>
    <property type="evidence" value="ECO:0007669"/>
    <property type="project" value="InterPro"/>
</dbReference>
<gene>
    <name evidence="5" type="ORF">JCM16775_2208</name>
</gene>
<dbReference type="Pfam" id="PF12833">
    <property type="entry name" value="HTH_18"/>
    <property type="match status" value="1"/>
</dbReference>
<dbReference type="PANTHER" id="PTHR47504:SF5">
    <property type="entry name" value="RIGHT ORIGIN-BINDING PROTEIN"/>
    <property type="match status" value="1"/>
</dbReference>
<evidence type="ECO:0000256" key="1">
    <source>
        <dbReference type="ARBA" id="ARBA00023015"/>
    </source>
</evidence>
<keyword evidence="2" id="KW-0238">DNA-binding</keyword>
<keyword evidence="6" id="KW-1185">Reference proteome</keyword>
<dbReference type="SUPFAM" id="SSF46689">
    <property type="entry name" value="Homeodomain-like"/>
    <property type="match status" value="1"/>
</dbReference>
<dbReference type="PROSITE" id="PS00041">
    <property type="entry name" value="HTH_ARAC_FAMILY_1"/>
    <property type="match status" value="1"/>
</dbReference>
<name>A0A510JM64_9FUSO</name>
<proteinExistence type="predicted"/>
<dbReference type="EMBL" id="AP019823">
    <property type="protein sequence ID" value="BBM39491.1"/>
    <property type="molecule type" value="Genomic_DNA"/>
</dbReference>
<dbReference type="Gene3D" id="1.10.10.60">
    <property type="entry name" value="Homeodomain-like"/>
    <property type="match status" value="1"/>
</dbReference>
<dbReference type="PRINTS" id="PR00032">
    <property type="entry name" value="HTHARAC"/>
</dbReference>
<organism evidence="5 6">
    <name type="scientific">Leptotrichia hofstadii</name>
    <dbReference type="NCBI Taxonomy" id="157688"/>
    <lineage>
        <taxon>Bacteria</taxon>
        <taxon>Fusobacteriati</taxon>
        <taxon>Fusobacteriota</taxon>
        <taxon>Fusobacteriia</taxon>
        <taxon>Fusobacteriales</taxon>
        <taxon>Leptotrichiaceae</taxon>
        <taxon>Leptotrichia</taxon>
    </lineage>
</organism>
<dbReference type="InterPro" id="IPR010499">
    <property type="entry name" value="AraC_E-bd"/>
</dbReference>
<dbReference type="InterPro" id="IPR011256">
    <property type="entry name" value="Reg_factor_effector_dom_sf"/>
</dbReference>
<dbReference type="PROSITE" id="PS01124">
    <property type="entry name" value="HTH_ARAC_FAMILY_2"/>
    <property type="match status" value="1"/>
</dbReference>
<dbReference type="InterPro" id="IPR050959">
    <property type="entry name" value="MarA-like"/>
</dbReference>
<dbReference type="Proteomes" id="UP000321892">
    <property type="component" value="Chromosome"/>
</dbReference>
<accession>A0A510JM64</accession>
<dbReference type="GO" id="GO:0003700">
    <property type="term" value="F:DNA-binding transcription factor activity"/>
    <property type="evidence" value="ECO:0007669"/>
    <property type="project" value="InterPro"/>
</dbReference>
<evidence type="ECO:0000313" key="5">
    <source>
        <dbReference type="EMBL" id="BBM39491.1"/>
    </source>
</evidence>
<dbReference type="InterPro" id="IPR020449">
    <property type="entry name" value="Tscrpt_reg_AraC-type_HTH"/>
</dbReference>
<keyword evidence="3" id="KW-0804">Transcription</keyword>
<evidence type="ECO:0000256" key="2">
    <source>
        <dbReference type="ARBA" id="ARBA00023125"/>
    </source>
</evidence>
<dbReference type="SMART" id="SM00871">
    <property type="entry name" value="AraC_E_bind"/>
    <property type="match status" value="1"/>
</dbReference>
<dbReference type="OrthoDB" id="9801123at2"/>